<comment type="caution">
    <text evidence="4">The sequence shown here is derived from an EMBL/GenBank/DDBJ whole genome shotgun (WGS) entry which is preliminary data.</text>
</comment>
<evidence type="ECO:0000256" key="2">
    <source>
        <dbReference type="ARBA" id="ARBA00022737"/>
    </source>
</evidence>
<evidence type="ECO:0008006" key="6">
    <source>
        <dbReference type="Google" id="ProtNLM"/>
    </source>
</evidence>
<reference evidence="4" key="2">
    <citation type="journal article" date="2023" name="Int. J. Mol. Sci.">
        <title>De Novo Assembly and Annotation of 11 Diverse Shrub Willow (Salix) Genomes Reveals Novel Gene Organization in Sex-Linked Regions.</title>
        <authorList>
            <person name="Hyden B."/>
            <person name="Feng K."/>
            <person name="Yates T.B."/>
            <person name="Jawdy S."/>
            <person name="Cereghino C."/>
            <person name="Smart L.B."/>
            <person name="Muchero W."/>
        </authorList>
    </citation>
    <scope>NUCLEOTIDE SEQUENCE</scope>
    <source>
        <tissue evidence="4">Shoot tip</tissue>
    </source>
</reference>
<evidence type="ECO:0000313" key="4">
    <source>
        <dbReference type="EMBL" id="KAJ6710983.1"/>
    </source>
</evidence>
<organism evidence="4 5">
    <name type="scientific">Salix koriyanagi</name>
    <dbReference type="NCBI Taxonomy" id="2511006"/>
    <lineage>
        <taxon>Eukaryota</taxon>
        <taxon>Viridiplantae</taxon>
        <taxon>Streptophyta</taxon>
        <taxon>Embryophyta</taxon>
        <taxon>Tracheophyta</taxon>
        <taxon>Spermatophyta</taxon>
        <taxon>Magnoliopsida</taxon>
        <taxon>eudicotyledons</taxon>
        <taxon>Gunneridae</taxon>
        <taxon>Pentapetalae</taxon>
        <taxon>rosids</taxon>
        <taxon>fabids</taxon>
        <taxon>Malpighiales</taxon>
        <taxon>Salicaceae</taxon>
        <taxon>Saliceae</taxon>
        <taxon>Salix</taxon>
    </lineage>
</organism>
<dbReference type="Proteomes" id="UP001151752">
    <property type="component" value="Chromosome 2"/>
</dbReference>
<gene>
    <name evidence="4" type="ORF">OIU74_011780</name>
</gene>
<dbReference type="PROSITE" id="PS51375">
    <property type="entry name" value="PPR"/>
    <property type="match status" value="2"/>
</dbReference>
<dbReference type="NCBIfam" id="TIGR00756">
    <property type="entry name" value="PPR"/>
    <property type="match status" value="1"/>
</dbReference>
<dbReference type="AlphaFoldDB" id="A0A9Q0YV41"/>
<keyword evidence="2" id="KW-0677">Repeat</keyword>
<evidence type="ECO:0000256" key="1">
    <source>
        <dbReference type="ARBA" id="ARBA00007626"/>
    </source>
</evidence>
<feature type="repeat" description="PPR" evidence="3">
    <location>
        <begin position="9"/>
        <end position="43"/>
    </location>
</feature>
<dbReference type="PANTHER" id="PTHR47938">
    <property type="entry name" value="RESPIRATORY COMPLEX I CHAPERONE (CIA84), PUTATIVE (AFU_ORTHOLOGUE AFUA_2G06020)-RELATED"/>
    <property type="match status" value="1"/>
</dbReference>
<dbReference type="Gene3D" id="1.25.40.10">
    <property type="entry name" value="Tetratricopeptide repeat domain"/>
    <property type="match status" value="1"/>
</dbReference>
<proteinExistence type="inferred from homology"/>
<dbReference type="GO" id="GO:0003729">
    <property type="term" value="F:mRNA binding"/>
    <property type="evidence" value="ECO:0007669"/>
    <property type="project" value="TreeGrafter"/>
</dbReference>
<reference evidence="4" key="1">
    <citation type="submission" date="2022-11" db="EMBL/GenBank/DDBJ databases">
        <authorList>
            <person name="Hyden B.L."/>
            <person name="Feng K."/>
            <person name="Yates T."/>
            <person name="Jawdy S."/>
            <person name="Smart L.B."/>
            <person name="Muchero W."/>
        </authorList>
    </citation>
    <scope>NUCLEOTIDE SEQUENCE</scope>
    <source>
        <tissue evidence="4">Shoot tip</tissue>
    </source>
</reference>
<feature type="repeat" description="PPR" evidence="3">
    <location>
        <begin position="44"/>
        <end position="78"/>
    </location>
</feature>
<dbReference type="InterPro" id="IPR002885">
    <property type="entry name" value="PPR_rpt"/>
</dbReference>
<evidence type="ECO:0000313" key="5">
    <source>
        <dbReference type="Proteomes" id="UP001151752"/>
    </source>
</evidence>
<keyword evidence="5" id="KW-1185">Reference proteome</keyword>
<dbReference type="EMBL" id="JAPFFM010000015">
    <property type="protein sequence ID" value="KAJ6710983.1"/>
    <property type="molecule type" value="Genomic_DNA"/>
</dbReference>
<dbReference type="Pfam" id="PF13041">
    <property type="entry name" value="PPR_2"/>
    <property type="match status" value="1"/>
</dbReference>
<name>A0A9Q0YV41_9ROSI</name>
<accession>A0A9Q0YV41</accession>
<evidence type="ECO:0000256" key="3">
    <source>
        <dbReference type="PROSITE-ProRule" id="PRU00708"/>
    </source>
</evidence>
<sequence>MKASGVIPDTFVLNMIIKAYAKCLEVDEAVRVFREMGLYGCEANAYSYGYLVKGLCGKERSGQGLGFYKEMKGKGVDAQWEYLYDFDLQSWDGAEVRGRH</sequence>
<protein>
    <recommendedName>
        <fullName evidence="6">Pentatricopeptide repeat-containing protein</fullName>
    </recommendedName>
</protein>
<comment type="similarity">
    <text evidence="1">Belongs to the PPR family. P subfamily.</text>
</comment>
<dbReference type="InterPro" id="IPR011990">
    <property type="entry name" value="TPR-like_helical_dom_sf"/>
</dbReference>
<dbReference type="PANTHER" id="PTHR47938:SF2">
    <property type="entry name" value="OS06G0184866 PROTEIN"/>
    <property type="match status" value="1"/>
</dbReference>